<evidence type="ECO:0000256" key="13">
    <source>
        <dbReference type="ARBA" id="ARBA00022989"/>
    </source>
</evidence>
<evidence type="ECO:0000256" key="17">
    <source>
        <dbReference type="ARBA" id="ARBA00080126"/>
    </source>
</evidence>
<comment type="similarity">
    <text evidence="2 18">Belongs to the cation transport ATPase (P-type) (TC 3.A.3) family. Type IB subfamily.</text>
</comment>
<dbReference type="SUPFAM" id="SSF81660">
    <property type="entry name" value="Metal cation-transporting ATPase, ATP-binding domain N"/>
    <property type="match status" value="1"/>
</dbReference>
<feature type="transmembrane region" description="Helical" evidence="18">
    <location>
        <begin position="511"/>
        <end position="530"/>
    </location>
</feature>
<evidence type="ECO:0000256" key="3">
    <source>
        <dbReference type="ARBA" id="ARBA00012517"/>
    </source>
</evidence>
<dbReference type="EMBL" id="QEAQ01000001">
    <property type="protein sequence ID" value="TPX62956.1"/>
    <property type="molecule type" value="Genomic_DNA"/>
</dbReference>
<dbReference type="SUPFAM" id="SSF56784">
    <property type="entry name" value="HAD-like"/>
    <property type="match status" value="1"/>
</dbReference>
<dbReference type="NCBIfam" id="TIGR00003">
    <property type="entry name" value="copper ion binding protein"/>
    <property type="match status" value="1"/>
</dbReference>
<dbReference type="STRING" id="109895.A0A507EI24"/>
<dbReference type="InterPro" id="IPR006122">
    <property type="entry name" value="HMA_Cu_ion-bd"/>
</dbReference>
<feature type="domain" description="HMA" evidence="19">
    <location>
        <begin position="243"/>
        <end position="309"/>
    </location>
</feature>
<dbReference type="PRINTS" id="PR00120">
    <property type="entry name" value="HATPASE"/>
</dbReference>
<keyword evidence="16 18" id="KW-0472">Membrane</keyword>
<dbReference type="GO" id="GO:0005507">
    <property type="term" value="F:copper ion binding"/>
    <property type="evidence" value="ECO:0007669"/>
    <property type="project" value="InterPro"/>
</dbReference>
<dbReference type="GO" id="GO:0016020">
    <property type="term" value="C:membrane"/>
    <property type="evidence" value="ECO:0007669"/>
    <property type="project" value="UniProtKB-SubCell"/>
</dbReference>
<feature type="transmembrane region" description="Helical" evidence="18">
    <location>
        <begin position="1097"/>
        <end position="1123"/>
    </location>
</feature>
<dbReference type="InterPro" id="IPR044492">
    <property type="entry name" value="P_typ_ATPase_HD_dom"/>
</dbReference>
<dbReference type="AlphaFoldDB" id="A0A507EI24"/>
<dbReference type="NCBIfam" id="TIGR01494">
    <property type="entry name" value="ATPase_P-type"/>
    <property type="match status" value="2"/>
</dbReference>
<evidence type="ECO:0000313" key="21">
    <source>
        <dbReference type="Proteomes" id="UP000318582"/>
    </source>
</evidence>
<dbReference type="SFLD" id="SFLDS00003">
    <property type="entry name" value="Haloacid_Dehalogenase"/>
    <property type="match status" value="1"/>
</dbReference>
<evidence type="ECO:0000256" key="9">
    <source>
        <dbReference type="ARBA" id="ARBA00022796"/>
    </source>
</evidence>
<dbReference type="InterPro" id="IPR023299">
    <property type="entry name" value="ATPase_P-typ_cyto_dom_N"/>
</dbReference>
<feature type="transmembrane region" description="Helical" evidence="18">
    <location>
        <begin position="742"/>
        <end position="764"/>
    </location>
</feature>
<dbReference type="PROSITE" id="PS01047">
    <property type="entry name" value="HMA_1"/>
    <property type="match status" value="2"/>
</dbReference>
<evidence type="ECO:0000256" key="5">
    <source>
        <dbReference type="ARBA" id="ARBA00022692"/>
    </source>
</evidence>
<name>A0A507EI24_9FUNG</name>
<dbReference type="InterPro" id="IPR036163">
    <property type="entry name" value="HMA_dom_sf"/>
</dbReference>
<evidence type="ECO:0000256" key="10">
    <source>
        <dbReference type="ARBA" id="ARBA00022840"/>
    </source>
</evidence>
<keyword evidence="21" id="KW-1185">Reference proteome</keyword>
<sequence>MTETLTSVTTAYDTCRCVHCTCLACDKRHERPYPTTKGSPDVLRYTLSSLDGQLFDPATFWSPSREGRRKALLAQIRACLNVAIPEAVSVTYAEDSKDTKELQIDVQPSTLVDNGFAGRCRNALNAARFEIARIEVDQKVRFMMPKADLKPSDHIQATTFYVEGMTCESCARTLRQIMRDTPGVRESSIVASFAEGIVRVEYDRFLVSRADVQEKIVGAGYEVSSWNDQTHVSSIDDETEYLVQAQMLLEGLCCESCVRSLTPTLKAIDGVKKAVVTLLPQRAVVVYDSRRLSAEKLGRRIKEAGYDVLDTETTLAHPRAKSKEEKLAVVTNDPSKIVITTTKISITGMTCASCVVAIEQNLKNRPGVQDVAVNLVTANATVKHIMDVIGVRDILNAVEDLGYEAALAPTTNRDSLARQRDEAELRHLARLVLLAFAFALPTVIFSMIFMMALPPTHPIRMAMMKEIIPGLTIVGLISFLLATPVQFGLGGRFYRGAYKSLRYARSANMDVLVALGTSAAYFYSFYAIMADIASKNPDAAELYFETSVLLIFFILLGKYLEAFAKGKTSQAITKLMALAPSTATLVTVDPEDLDRVIKEESVDISLIQVGDVLKVNPGNRFPCDGVVFRGRTFVDESMLTGEARPVAKAPGDALMGGSVNNTTGVLMKALKVGSETTLARIIRLVEDAQTSKAPIQAIADTVSRYFVPSVIALAAVTLMIWCAAVFSGAVPDDWIEAGKSKGLFALNFGIAVLVIACPCALGLATPTAVMVGTGVAARYGIMVKGGGAALESAHKVAAILFDKTGTLTVGKPVVTDSALFTKGTSPVSANEQDFWSLVVALEGSSDHPLAQAAVAYAIESKGVRPHSTVLNGGQYSIGDVKEIPGKGLECVISEVNSESGASSTAYLGSQKYVSAACGIEEDSNGAATEFLEKVQNEGKSVVVVGLRQNTPSGEASGTLLGALAIADAIRPEAPGVVRALQRRGLDVWMLTGDNEKTAKAVGRALGIPMSNIMAQVLPDEKANKVRYLQQTVKKGKKVAMTGDGINDSVALAQADVGIAIGAGSDVAVEAAQVVLVKSDLRDVLIMLDLSRVTFNRILLNFVWAFGYNIICIPIAAGVLYPVAKIALTPWMAGVAMALSSVCVVTSSLLLKLYRPPKMDDDEKPTLYDQVSI</sequence>
<evidence type="ECO:0000256" key="11">
    <source>
        <dbReference type="ARBA" id="ARBA00022842"/>
    </source>
</evidence>
<accession>A0A507EI24</accession>
<dbReference type="Gene3D" id="3.30.70.100">
    <property type="match status" value="3"/>
</dbReference>
<keyword evidence="15" id="KW-0406">Ion transport</keyword>
<dbReference type="InterPro" id="IPR023214">
    <property type="entry name" value="HAD_sf"/>
</dbReference>
<evidence type="ECO:0000256" key="12">
    <source>
        <dbReference type="ARBA" id="ARBA00022967"/>
    </source>
</evidence>
<evidence type="ECO:0000259" key="19">
    <source>
        <dbReference type="PROSITE" id="PS50846"/>
    </source>
</evidence>
<dbReference type="GO" id="GO:0055070">
    <property type="term" value="P:copper ion homeostasis"/>
    <property type="evidence" value="ECO:0007669"/>
    <property type="project" value="TreeGrafter"/>
</dbReference>
<gene>
    <name evidence="20" type="ORF">PhCBS80983_g00221</name>
</gene>
<dbReference type="Proteomes" id="UP000318582">
    <property type="component" value="Unassembled WGS sequence"/>
</dbReference>
<dbReference type="FunFam" id="2.70.150.10:FF:000002">
    <property type="entry name" value="Copper-transporting ATPase 1, putative"/>
    <property type="match status" value="1"/>
</dbReference>
<dbReference type="InterPro" id="IPR036412">
    <property type="entry name" value="HAD-like_sf"/>
</dbReference>
<dbReference type="GO" id="GO:0016887">
    <property type="term" value="F:ATP hydrolysis activity"/>
    <property type="evidence" value="ECO:0007669"/>
    <property type="project" value="InterPro"/>
</dbReference>
<comment type="caution">
    <text evidence="20">The sequence shown here is derived from an EMBL/GenBank/DDBJ whole genome shotgun (WGS) entry which is preliminary data.</text>
</comment>
<keyword evidence="4" id="KW-0813">Transport</keyword>
<dbReference type="Pfam" id="PF00122">
    <property type="entry name" value="E1-E2_ATPase"/>
    <property type="match status" value="1"/>
</dbReference>
<dbReference type="GO" id="GO:0012505">
    <property type="term" value="C:endomembrane system"/>
    <property type="evidence" value="ECO:0007669"/>
    <property type="project" value="UniProtKB-SubCell"/>
</dbReference>
<dbReference type="PRINTS" id="PR00119">
    <property type="entry name" value="CATATPASE"/>
</dbReference>
<feature type="transmembrane region" description="Helical" evidence="18">
    <location>
        <begin position="542"/>
        <end position="560"/>
    </location>
</feature>
<dbReference type="Gene3D" id="3.40.1110.10">
    <property type="entry name" value="Calcium-transporting ATPase, cytoplasmic domain N"/>
    <property type="match status" value="1"/>
</dbReference>
<dbReference type="InterPro" id="IPR006121">
    <property type="entry name" value="HMA_dom"/>
</dbReference>
<proteinExistence type="inferred from homology"/>
<keyword evidence="7" id="KW-0677">Repeat</keyword>
<evidence type="ECO:0000256" key="7">
    <source>
        <dbReference type="ARBA" id="ARBA00022737"/>
    </source>
</evidence>
<keyword evidence="8 18" id="KW-0547">Nucleotide-binding</keyword>
<evidence type="ECO:0000256" key="6">
    <source>
        <dbReference type="ARBA" id="ARBA00022723"/>
    </source>
</evidence>
<evidence type="ECO:0000313" key="20">
    <source>
        <dbReference type="EMBL" id="TPX62956.1"/>
    </source>
</evidence>
<protein>
    <recommendedName>
        <fullName evidence="3">P-type Cu(+) transporter</fullName>
        <ecNumber evidence="3">7.2.2.8</ecNumber>
    </recommendedName>
    <alternativeName>
        <fullName evidence="17">Cu(2+)-ATPase</fullName>
    </alternativeName>
</protein>
<keyword evidence="13 18" id="KW-1133">Transmembrane helix</keyword>
<keyword evidence="12" id="KW-1278">Translocase</keyword>
<dbReference type="Gene3D" id="3.40.50.1000">
    <property type="entry name" value="HAD superfamily/HAD-like"/>
    <property type="match status" value="1"/>
</dbReference>
<dbReference type="SUPFAM" id="SSF55008">
    <property type="entry name" value="HMA, heavy metal-associated domain"/>
    <property type="match status" value="3"/>
</dbReference>
<dbReference type="InterPro" id="IPR027256">
    <property type="entry name" value="P-typ_ATPase_IB"/>
</dbReference>
<keyword evidence="10 18" id="KW-0067">ATP-binding</keyword>
<organism evidence="20 21">
    <name type="scientific">Powellomyces hirtus</name>
    <dbReference type="NCBI Taxonomy" id="109895"/>
    <lineage>
        <taxon>Eukaryota</taxon>
        <taxon>Fungi</taxon>
        <taxon>Fungi incertae sedis</taxon>
        <taxon>Chytridiomycota</taxon>
        <taxon>Chytridiomycota incertae sedis</taxon>
        <taxon>Chytridiomycetes</taxon>
        <taxon>Spizellomycetales</taxon>
        <taxon>Powellomycetaceae</taxon>
        <taxon>Powellomyces</taxon>
    </lineage>
</organism>
<dbReference type="PROSITE" id="PS00154">
    <property type="entry name" value="ATPASE_E1_E2"/>
    <property type="match status" value="1"/>
</dbReference>
<dbReference type="SFLD" id="SFLDF00027">
    <property type="entry name" value="p-type_atpase"/>
    <property type="match status" value="1"/>
</dbReference>
<dbReference type="SUPFAM" id="SSF81653">
    <property type="entry name" value="Calcium ATPase, transduction domain A"/>
    <property type="match status" value="1"/>
</dbReference>
<dbReference type="CDD" id="cd02094">
    <property type="entry name" value="P-type_ATPase_Cu-like"/>
    <property type="match status" value="1"/>
</dbReference>
<dbReference type="NCBIfam" id="TIGR01525">
    <property type="entry name" value="ATPase-IB_hvy"/>
    <property type="match status" value="1"/>
</dbReference>
<dbReference type="PANTHER" id="PTHR43520:SF8">
    <property type="entry name" value="P-TYPE CU(+) TRANSPORTER"/>
    <property type="match status" value="1"/>
</dbReference>
<feature type="domain" description="HMA" evidence="19">
    <location>
        <begin position="340"/>
        <end position="406"/>
    </location>
</feature>
<evidence type="ECO:0000256" key="14">
    <source>
        <dbReference type="ARBA" id="ARBA00023008"/>
    </source>
</evidence>
<evidence type="ECO:0000256" key="18">
    <source>
        <dbReference type="RuleBase" id="RU362081"/>
    </source>
</evidence>
<dbReference type="EC" id="7.2.2.8" evidence="3"/>
<evidence type="ECO:0000256" key="8">
    <source>
        <dbReference type="ARBA" id="ARBA00022741"/>
    </source>
</evidence>
<dbReference type="GO" id="GO:0005524">
    <property type="term" value="F:ATP binding"/>
    <property type="evidence" value="ECO:0007669"/>
    <property type="project" value="UniProtKB-UniRule"/>
</dbReference>
<dbReference type="InterPro" id="IPR018303">
    <property type="entry name" value="ATPase_P-typ_P_site"/>
</dbReference>
<dbReference type="PANTHER" id="PTHR43520">
    <property type="entry name" value="ATP7, ISOFORM B"/>
    <property type="match status" value="1"/>
</dbReference>
<keyword evidence="6 18" id="KW-0479">Metal-binding</keyword>
<evidence type="ECO:0000256" key="1">
    <source>
        <dbReference type="ARBA" id="ARBA00004127"/>
    </source>
</evidence>
<dbReference type="Pfam" id="PF00702">
    <property type="entry name" value="Hydrolase"/>
    <property type="match status" value="1"/>
</dbReference>
<feature type="transmembrane region" description="Helical" evidence="18">
    <location>
        <begin position="428"/>
        <end position="452"/>
    </location>
</feature>
<dbReference type="InterPro" id="IPR059000">
    <property type="entry name" value="ATPase_P-type_domA"/>
</dbReference>
<dbReference type="CDD" id="cd00371">
    <property type="entry name" value="HMA"/>
    <property type="match status" value="3"/>
</dbReference>
<feature type="transmembrane region" description="Helical" evidence="18">
    <location>
        <begin position="1129"/>
        <end position="1150"/>
    </location>
</feature>
<dbReference type="InterPro" id="IPR001757">
    <property type="entry name" value="P_typ_ATPase"/>
</dbReference>
<dbReference type="InterPro" id="IPR008250">
    <property type="entry name" value="ATPase_P-typ_transduc_dom_A_sf"/>
</dbReference>
<dbReference type="Pfam" id="PF00403">
    <property type="entry name" value="HMA"/>
    <property type="match status" value="3"/>
</dbReference>
<dbReference type="GO" id="GO:0043682">
    <property type="term" value="F:P-type divalent copper transporter activity"/>
    <property type="evidence" value="ECO:0007669"/>
    <property type="project" value="TreeGrafter"/>
</dbReference>
<feature type="transmembrane region" description="Helical" evidence="18">
    <location>
        <begin position="467"/>
        <end position="490"/>
    </location>
</feature>
<dbReference type="InterPro" id="IPR017969">
    <property type="entry name" value="Heavy-metal-associated_CS"/>
</dbReference>
<evidence type="ECO:0000256" key="4">
    <source>
        <dbReference type="ARBA" id="ARBA00022448"/>
    </source>
</evidence>
<keyword evidence="14" id="KW-0186">Copper</keyword>
<comment type="subcellular location">
    <subcellularLocation>
        <location evidence="1">Endomembrane system</location>
        <topology evidence="1">Multi-pass membrane protein</topology>
    </subcellularLocation>
    <subcellularLocation>
        <location evidence="18">Membrane</location>
    </subcellularLocation>
</comment>
<evidence type="ECO:0000256" key="2">
    <source>
        <dbReference type="ARBA" id="ARBA00006024"/>
    </source>
</evidence>
<dbReference type="SUPFAM" id="SSF81665">
    <property type="entry name" value="Calcium ATPase, transmembrane domain M"/>
    <property type="match status" value="1"/>
</dbReference>
<dbReference type="FunFam" id="3.30.70.100:FF:000001">
    <property type="entry name" value="ATPase copper transporting beta"/>
    <property type="match status" value="1"/>
</dbReference>
<dbReference type="PROSITE" id="PS50846">
    <property type="entry name" value="HMA_2"/>
    <property type="match status" value="3"/>
</dbReference>
<evidence type="ECO:0000256" key="16">
    <source>
        <dbReference type="ARBA" id="ARBA00023136"/>
    </source>
</evidence>
<keyword evidence="5 18" id="KW-0812">Transmembrane</keyword>
<feature type="domain" description="HMA" evidence="19">
    <location>
        <begin position="156"/>
        <end position="224"/>
    </location>
</feature>
<evidence type="ECO:0000256" key="15">
    <source>
        <dbReference type="ARBA" id="ARBA00023065"/>
    </source>
</evidence>
<dbReference type="SFLD" id="SFLDG00002">
    <property type="entry name" value="C1.7:_P-type_atpase_like"/>
    <property type="match status" value="1"/>
</dbReference>
<dbReference type="GO" id="GO:0140581">
    <property type="term" value="F:P-type monovalent copper transporter activity"/>
    <property type="evidence" value="ECO:0007669"/>
    <property type="project" value="UniProtKB-EC"/>
</dbReference>
<dbReference type="Gene3D" id="2.70.150.10">
    <property type="entry name" value="Calcium-transporting ATPase, cytoplasmic transduction domain A"/>
    <property type="match status" value="1"/>
</dbReference>
<reference evidence="20 21" key="1">
    <citation type="journal article" date="2019" name="Sci. Rep.">
        <title>Comparative genomics of chytrid fungi reveal insights into the obligate biotrophic and pathogenic lifestyle of Synchytrium endobioticum.</title>
        <authorList>
            <person name="van de Vossenberg B.T.L.H."/>
            <person name="Warris S."/>
            <person name="Nguyen H.D.T."/>
            <person name="van Gent-Pelzer M.P.E."/>
            <person name="Joly D.L."/>
            <person name="van de Geest H.C."/>
            <person name="Bonants P.J.M."/>
            <person name="Smith D.S."/>
            <person name="Levesque C.A."/>
            <person name="van der Lee T.A.J."/>
        </authorList>
    </citation>
    <scope>NUCLEOTIDE SEQUENCE [LARGE SCALE GENOMIC DNA]</scope>
    <source>
        <strain evidence="20 21">CBS 809.83</strain>
    </source>
</reference>
<keyword evidence="9" id="KW-0187">Copper transport</keyword>
<feature type="transmembrane region" description="Helical" evidence="18">
    <location>
        <begin position="705"/>
        <end position="730"/>
    </location>
</feature>
<keyword evidence="11" id="KW-0460">Magnesium</keyword>
<dbReference type="InterPro" id="IPR023298">
    <property type="entry name" value="ATPase_P-typ_TM_dom_sf"/>
</dbReference>